<proteinExistence type="predicted"/>
<keyword evidence="3" id="KW-1185">Reference proteome</keyword>
<accession>A0A6G1CY67</accession>
<dbReference type="EMBL" id="SPHZ02000008">
    <property type="protein sequence ID" value="KAF0904463.1"/>
    <property type="molecule type" value="Genomic_DNA"/>
</dbReference>
<name>A0A6G1CY67_9ORYZ</name>
<dbReference type="Proteomes" id="UP000479710">
    <property type="component" value="Unassembled WGS sequence"/>
</dbReference>
<reference evidence="2 3" key="1">
    <citation type="submission" date="2019-11" db="EMBL/GenBank/DDBJ databases">
        <title>Whole genome sequence of Oryza granulata.</title>
        <authorList>
            <person name="Li W."/>
        </authorList>
    </citation>
    <scope>NUCLEOTIDE SEQUENCE [LARGE SCALE GENOMIC DNA]</scope>
    <source>
        <strain evidence="3">cv. Menghai</strain>
        <tissue evidence="2">Leaf</tissue>
    </source>
</reference>
<feature type="compositionally biased region" description="Basic and acidic residues" evidence="1">
    <location>
        <begin position="7"/>
        <end position="33"/>
    </location>
</feature>
<comment type="caution">
    <text evidence="2">The sequence shown here is derived from an EMBL/GenBank/DDBJ whole genome shotgun (WGS) entry which is preliminary data.</text>
</comment>
<evidence type="ECO:0000256" key="1">
    <source>
        <dbReference type="SAM" id="MobiDB-lite"/>
    </source>
</evidence>
<sequence length="59" mass="6722">MVTAGEPKTRREREFDGNQRRDAVMAEDREEGIRATARGMKKGTGSYRKEASFGFGRLR</sequence>
<evidence type="ECO:0000313" key="3">
    <source>
        <dbReference type="Proteomes" id="UP000479710"/>
    </source>
</evidence>
<feature type="region of interest" description="Disordered" evidence="1">
    <location>
        <begin position="1"/>
        <end position="59"/>
    </location>
</feature>
<organism evidence="2 3">
    <name type="scientific">Oryza meyeriana var. granulata</name>
    <dbReference type="NCBI Taxonomy" id="110450"/>
    <lineage>
        <taxon>Eukaryota</taxon>
        <taxon>Viridiplantae</taxon>
        <taxon>Streptophyta</taxon>
        <taxon>Embryophyta</taxon>
        <taxon>Tracheophyta</taxon>
        <taxon>Spermatophyta</taxon>
        <taxon>Magnoliopsida</taxon>
        <taxon>Liliopsida</taxon>
        <taxon>Poales</taxon>
        <taxon>Poaceae</taxon>
        <taxon>BOP clade</taxon>
        <taxon>Oryzoideae</taxon>
        <taxon>Oryzeae</taxon>
        <taxon>Oryzinae</taxon>
        <taxon>Oryza</taxon>
        <taxon>Oryza meyeriana</taxon>
    </lineage>
</organism>
<protein>
    <submittedName>
        <fullName evidence="2">Uncharacterized protein</fullName>
    </submittedName>
</protein>
<dbReference type="AlphaFoldDB" id="A0A6G1CY67"/>
<evidence type="ECO:0000313" key="2">
    <source>
        <dbReference type="EMBL" id="KAF0904463.1"/>
    </source>
</evidence>
<gene>
    <name evidence="2" type="ORF">E2562_034742</name>
</gene>